<gene>
    <name evidence="6" type="ORF">E4099_00415</name>
</gene>
<name>A0A4Z0HFR7_9ACTN</name>
<proteinExistence type="predicted"/>
<dbReference type="GO" id="GO:0030170">
    <property type="term" value="F:pyridoxal phosphate binding"/>
    <property type="evidence" value="ECO:0007669"/>
    <property type="project" value="InterPro"/>
</dbReference>
<dbReference type="InterPro" id="IPR015421">
    <property type="entry name" value="PyrdxlP-dep_Trfase_major"/>
</dbReference>
<dbReference type="Gene3D" id="3.40.640.10">
    <property type="entry name" value="Type I PLP-dependent aspartate aminotransferase-like (Major domain)"/>
    <property type="match status" value="1"/>
</dbReference>
<dbReference type="InterPro" id="IPR050087">
    <property type="entry name" value="AON_synthase_class-II"/>
</dbReference>
<evidence type="ECO:0000256" key="3">
    <source>
        <dbReference type="ARBA" id="ARBA00022679"/>
    </source>
</evidence>
<dbReference type="EMBL" id="SRID01000002">
    <property type="protein sequence ID" value="TGB19333.1"/>
    <property type="molecule type" value="Genomic_DNA"/>
</dbReference>
<evidence type="ECO:0000313" key="7">
    <source>
        <dbReference type="Proteomes" id="UP000297948"/>
    </source>
</evidence>
<keyword evidence="3 6" id="KW-0808">Transferase</keyword>
<accession>A0A4Z0HFR7</accession>
<comment type="caution">
    <text evidence="6">The sequence shown here is derived from an EMBL/GenBank/DDBJ whole genome shotgun (WGS) entry which is preliminary data.</text>
</comment>
<dbReference type="Proteomes" id="UP000297948">
    <property type="component" value="Unassembled WGS sequence"/>
</dbReference>
<dbReference type="Pfam" id="PF00155">
    <property type="entry name" value="Aminotran_1_2"/>
    <property type="match status" value="1"/>
</dbReference>
<dbReference type="InterPro" id="IPR015422">
    <property type="entry name" value="PyrdxlP-dep_Trfase_small"/>
</dbReference>
<dbReference type="GO" id="GO:0008710">
    <property type="term" value="F:8-amino-7-oxononanoate synthase activity"/>
    <property type="evidence" value="ECO:0007669"/>
    <property type="project" value="UniProtKB-EC"/>
</dbReference>
<evidence type="ECO:0000313" key="6">
    <source>
        <dbReference type="EMBL" id="TGB19333.1"/>
    </source>
</evidence>
<organism evidence="6 7">
    <name type="scientific">Streptomyces palmae</name>
    <dbReference type="NCBI Taxonomy" id="1701085"/>
    <lineage>
        <taxon>Bacteria</taxon>
        <taxon>Bacillati</taxon>
        <taxon>Actinomycetota</taxon>
        <taxon>Actinomycetes</taxon>
        <taxon>Kitasatosporales</taxon>
        <taxon>Streptomycetaceae</taxon>
        <taxon>Streptomyces</taxon>
    </lineage>
</organism>
<comment type="catalytic activity">
    <reaction evidence="4">
        <text>6-carboxyhexanoyl-[ACP] + L-alanine + H(+) = (8S)-8-amino-7-oxononanoate + holo-[ACP] + CO2</text>
        <dbReference type="Rhea" id="RHEA:42288"/>
        <dbReference type="Rhea" id="RHEA-COMP:9685"/>
        <dbReference type="Rhea" id="RHEA-COMP:9955"/>
        <dbReference type="ChEBI" id="CHEBI:15378"/>
        <dbReference type="ChEBI" id="CHEBI:16526"/>
        <dbReference type="ChEBI" id="CHEBI:57972"/>
        <dbReference type="ChEBI" id="CHEBI:64479"/>
        <dbReference type="ChEBI" id="CHEBI:78846"/>
        <dbReference type="ChEBI" id="CHEBI:149468"/>
        <dbReference type="EC" id="2.3.1.47"/>
    </reaction>
</comment>
<dbReference type="EC" id="2.3.1.47" evidence="2"/>
<protein>
    <recommendedName>
        <fullName evidence="2">8-amino-7-oxononanoate synthase</fullName>
        <ecNumber evidence="2">2.3.1.47</ecNumber>
    </recommendedName>
</protein>
<evidence type="ECO:0000256" key="1">
    <source>
        <dbReference type="ARBA" id="ARBA00001933"/>
    </source>
</evidence>
<reference evidence="6 7" key="1">
    <citation type="submission" date="2019-03" db="EMBL/GenBank/DDBJ databases">
        <authorList>
            <person name="Gonzalez-Pimentel J.L."/>
        </authorList>
    </citation>
    <scope>NUCLEOTIDE SEQUENCE [LARGE SCALE GENOMIC DNA]</scope>
    <source>
        <strain evidence="6 7">JCM 31289</strain>
    </source>
</reference>
<keyword evidence="6" id="KW-0032">Aminotransferase</keyword>
<dbReference type="GO" id="GO:0008483">
    <property type="term" value="F:transaminase activity"/>
    <property type="evidence" value="ECO:0007669"/>
    <property type="project" value="UniProtKB-KW"/>
</dbReference>
<dbReference type="InterPro" id="IPR004839">
    <property type="entry name" value="Aminotransferase_I/II_large"/>
</dbReference>
<dbReference type="InterPro" id="IPR015424">
    <property type="entry name" value="PyrdxlP-dep_Trfase"/>
</dbReference>
<dbReference type="AlphaFoldDB" id="A0A4Z0HFR7"/>
<sequence>MATAGLQAPTCQSVTTLRSTSRVGRYGHRQRLPREGWGTMTIDAAGAPTMSLRAEGVSEAVNGGAADPLTSNDTSPLSHIAESAAADERDNDRLAKLLRLLEQLGDDQADELLRYGSSLKWQFSQFAEGLRRFGVTNVPFTEGMSGVPEVTMDGRSLVNFAPVNFLNLHSRPDVMDHFVNAARTFGLATGGARISQGVTRPHLDMEAELCRILGKERAISYATGTLANIGFVHAMTNRQAWSEDMQIDHTDVVFVYDRDNHWSLWKAAEKLEYGRQLFSFKHNDVAHLESILKRLQRKRVVVVFESVYSVDGSVAPMHEIVDLCERYGALTYVDDANGFLVYGAEHRPFAKEYAGMLRADFIMVSLKKSVGLEGGMIAGPNDAIWAMEALGMASVFSAQVQPPTAATAAYTMKLLTQHEPEIVDNYLAKVADFRQLLTDEGFQLNPTPSIMTSIDVGPESKGMAIRDAFLERGYRIPVYLFPAARRNHATMRLILNATHTDEHILGFLGLMKEFRDKFDI</sequence>
<evidence type="ECO:0000256" key="2">
    <source>
        <dbReference type="ARBA" id="ARBA00013187"/>
    </source>
</evidence>
<dbReference type="PANTHER" id="PTHR13693">
    <property type="entry name" value="CLASS II AMINOTRANSFERASE/8-AMINO-7-OXONONANOATE SYNTHASE"/>
    <property type="match status" value="1"/>
</dbReference>
<evidence type="ECO:0000259" key="5">
    <source>
        <dbReference type="Pfam" id="PF00155"/>
    </source>
</evidence>
<feature type="domain" description="Aminotransferase class I/classII large" evidence="5">
    <location>
        <begin position="181"/>
        <end position="504"/>
    </location>
</feature>
<comment type="cofactor">
    <cofactor evidence="1">
        <name>pyridoxal 5'-phosphate</name>
        <dbReference type="ChEBI" id="CHEBI:597326"/>
    </cofactor>
</comment>
<keyword evidence="7" id="KW-1185">Reference proteome</keyword>
<dbReference type="OrthoDB" id="9807157at2"/>
<evidence type="ECO:0000256" key="4">
    <source>
        <dbReference type="ARBA" id="ARBA00047715"/>
    </source>
</evidence>
<dbReference type="Gene3D" id="3.90.1150.10">
    <property type="entry name" value="Aspartate Aminotransferase, domain 1"/>
    <property type="match status" value="1"/>
</dbReference>
<dbReference type="SUPFAM" id="SSF53383">
    <property type="entry name" value="PLP-dependent transferases"/>
    <property type="match status" value="1"/>
</dbReference>